<name>A0A4D9CV92_9STRA</name>
<feature type="transmembrane region" description="Helical" evidence="1">
    <location>
        <begin position="151"/>
        <end position="168"/>
    </location>
</feature>
<evidence type="ECO:0000256" key="1">
    <source>
        <dbReference type="SAM" id="Phobius"/>
    </source>
</evidence>
<dbReference type="Proteomes" id="UP000355283">
    <property type="component" value="Unassembled WGS sequence"/>
</dbReference>
<dbReference type="OrthoDB" id="302705at2759"/>
<evidence type="ECO:0000259" key="2">
    <source>
        <dbReference type="Pfam" id="PF01569"/>
    </source>
</evidence>
<keyword evidence="1" id="KW-0812">Transmembrane</keyword>
<sequence length="192" mass="20135">MLLVRRDAAIVNFTVGAILNAMLGKILKRLIKEARPDGAVLEDPGMPSSHAMALFYMSAFLGSALCQKRGIGMLPPWWPLDVLPTIALGGLYVSVASAWRVFSGLHTSAQILIGAGVGGGVGLAWERECAMVCDHQVGAFLARYKGGQVPVVYLVGVMVVGALTVGSVERKIAKAMRQILGTGRGTEGGEGS</sequence>
<dbReference type="SUPFAM" id="SSF48317">
    <property type="entry name" value="Acid phosphatase/Vanadium-dependent haloperoxidase"/>
    <property type="match status" value="1"/>
</dbReference>
<feature type="domain" description="Phosphatidic acid phosphatase type 2/haloperoxidase" evidence="2">
    <location>
        <begin position="12"/>
        <end position="124"/>
    </location>
</feature>
<dbReference type="EMBL" id="SDOX01000121">
    <property type="protein sequence ID" value="TFJ82017.1"/>
    <property type="molecule type" value="Genomic_DNA"/>
</dbReference>
<keyword evidence="1" id="KW-0472">Membrane</keyword>
<organism evidence="3 4">
    <name type="scientific">Nannochloropsis salina CCMP1776</name>
    <dbReference type="NCBI Taxonomy" id="1027361"/>
    <lineage>
        <taxon>Eukaryota</taxon>
        <taxon>Sar</taxon>
        <taxon>Stramenopiles</taxon>
        <taxon>Ochrophyta</taxon>
        <taxon>Eustigmatophyceae</taxon>
        <taxon>Eustigmatales</taxon>
        <taxon>Monodopsidaceae</taxon>
        <taxon>Microchloropsis</taxon>
        <taxon>Microchloropsis salina</taxon>
    </lineage>
</organism>
<feature type="transmembrane region" description="Helical" evidence="1">
    <location>
        <begin position="47"/>
        <end position="66"/>
    </location>
</feature>
<gene>
    <name evidence="3" type="ORF">NSK_006685</name>
</gene>
<dbReference type="Pfam" id="PF01569">
    <property type="entry name" value="PAP2"/>
    <property type="match status" value="1"/>
</dbReference>
<feature type="transmembrane region" description="Helical" evidence="1">
    <location>
        <begin position="9"/>
        <end position="27"/>
    </location>
</feature>
<comment type="caution">
    <text evidence="3">The sequence shown here is derived from an EMBL/GenBank/DDBJ whole genome shotgun (WGS) entry which is preliminary data.</text>
</comment>
<protein>
    <recommendedName>
        <fullName evidence="2">Phosphatidic acid phosphatase type 2/haloperoxidase domain-containing protein</fullName>
    </recommendedName>
</protein>
<evidence type="ECO:0000313" key="3">
    <source>
        <dbReference type="EMBL" id="TFJ82017.1"/>
    </source>
</evidence>
<dbReference type="InterPro" id="IPR000326">
    <property type="entry name" value="PAP2/HPO"/>
</dbReference>
<dbReference type="AlphaFoldDB" id="A0A4D9CV92"/>
<evidence type="ECO:0000313" key="4">
    <source>
        <dbReference type="Proteomes" id="UP000355283"/>
    </source>
</evidence>
<reference evidence="3 4" key="1">
    <citation type="submission" date="2019-01" db="EMBL/GenBank/DDBJ databases">
        <title>Nuclear Genome Assembly of the Microalgal Biofuel strain Nannochloropsis salina CCMP1776.</title>
        <authorList>
            <person name="Hovde B."/>
        </authorList>
    </citation>
    <scope>NUCLEOTIDE SEQUENCE [LARGE SCALE GENOMIC DNA]</scope>
    <source>
        <strain evidence="3 4">CCMP1776</strain>
    </source>
</reference>
<dbReference type="InterPro" id="IPR036938">
    <property type="entry name" value="PAP2/HPO_sf"/>
</dbReference>
<keyword evidence="4" id="KW-1185">Reference proteome</keyword>
<proteinExistence type="predicted"/>
<keyword evidence="1" id="KW-1133">Transmembrane helix</keyword>
<accession>A0A4D9CV92</accession>
<feature type="transmembrane region" description="Helical" evidence="1">
    <location>
        <begin position="78"/>
        <end position="99"/>
    </location>
</feature>